<gene>
    <name evidence="1" type="ORF">G4Y79_13155</name>
</gene>
<protein>
    <submittedName>
        <fullName evidence="1">SDR family oxidoreductase</fullName>
    </submittedName>
</protein>
<evidence type="ECO:0000313" key="1">
    <source>
        <dbReference type="EMBL" id="QPC80660.1"/>
    </source>
</evidence>
<dbReference type="InterPro" id="IPR036291">
    <property type="entry name" value="NAD(P)-bd_dom_sf"/>
</dbReference>
<evidence type="ECO:0000313" key="2">
    <source>
        <dbReference type="Proteomes" id="UP000594468"/>
    </source>
</evidence>
<dbReference type="Proteomes" id="UP000594468">
    <property type="component" value="Chromosome"/>
</dbReference>
<dbReference type="PRINTS" id="PR00081">
    <property type="entry name" value="GDHRDH"/>
</dbReference>
<name>A0A7S8E5D2_9CHLR</name>
<dbReference type="RefSeq" id="WP_195168735.1">
    <property type="nucleotide sequence ID" value="NZ_CP062983.1"/>
</dbReference>
<dbReference type="PANTHER" id="PTHR24314">
    <property type="entry name" value="NON-SPECIFIC LIPID TRANSFER PROTEIN-RELATED"/>
    <property type="match status" value="1"/>
</dbReference>
<dbReference type="InterPro" id="IPR052625">
    <property type="entry name" value="Chl_b_Red"/>
</dbReference>
<dbReference type="Gene3D" id="3.40.50.720">
    <property type="entry name" value="NAD(P)-binding Rossmann-like Domain"/>
    <property type="match status" value="1"/>
</dbReference>
<dbReference type="Pfam" id="PF00106">
    <property type="entry name" value="adh_short"/>
    <property type="match status" value="1"/>
</dbReference>
<reference evidence="1 2" key="1">
    <citation type="submission" date="2020-02" db="EMBL/GenBank/DDBJ databases">
        <authorList>
            <person name="Zheng R.K."/>
            <person name="Sun C.M."/>
        </authorList>
    </citation>
    <scope>NUCLEOTIDE SEQUENCE [LARGE SCALE GENOMIC DNA]</scope>
    <source>
        <strain evidence="2">rifampicinis</strain>
    </source>
</reference>
<dbReference type="CDD" id="cd05233">
    <property type="entry name" value="SDR_c"/>
    <property type="match status" value="1"/>
</dbReference>
<keyword evidence="2" id="KW-1185">Reference proteome</keyword>
<sequence>MKTVVVTGGTRGIGYGLALEFLKRGCQVVICGRSEDSTQEAVDKLTAQYGGTHIFGQACDVSDYDQVRNLWVAAKEHFGGVDIWINNAGLSHAPVNLWQIDPERTQAVLDTNLLGLIYCNQVVIEGMMEQGSGFIYNMEGSGSTGKPMPKLLLYQLTKRALKFMTTGLVQATEDSLVNIGYLSPGMVATDLLREGYSPSEWERVKRIFNVLGDRVETVTPYLVEQILANNQHGARIAWLTTPKIIWRFATARFRKRDIFSDQSTD</sequence>
<dbReference type="GO" id="GO:0010304">
    <property type="term" value="P:PSII associated light-harvesting complex II catabolic process"/>
    <property type="evidence" value="ECO:0007669"/>
    <property type="project" value="TreeGrafter"/>
</dbReference>
<dbReference type="SUPFAM" id="SSF51735">
    <property type="entry name" value="NAD(P)-binding Rossmann-fold domains"/>
    <property type="match status" value="1"/>
</dbReference>
<dbReference type="PANTHER" id="PTHR24314:SF21">
    <property type="entry name" value="CHLOROPHYLL(IDE) B REDUCTASE NYC1, CHLOROPLASTIC-RELATED"/>
    <property type="match status" value="1"/>
</dbReference>
<dbReference type="KEGG" id="pmet:G4Y79_13155"/>
<dbReference type="GO" id="GO:0015996">
    <property type="term" value="P:chlorophyll catabolic process"/>
    <property type="evidence" value="ECO:0007669"/>
    <property type="project" value="TreeGrafter"/>
</dbReference>
<organism evidence="1 2">
    <name type="scientific">Phototrophicus methaneseepsis</name>
    <dbReference type="NCBI Taxonomy" id="2710758"/>
    <lineage>
        <taxon>Bacteria</taxon>
        <taxon>Bacillati</taxon>
        <taxon>Chloroflexota</taxon>
        <taxon>Candidatus Thermofontia</taxon>
        <taxon>Phototrophicales</taxon>
        <taxon>Phototrophicaceae</taxon>
        <taxon>Phototrophicus</taxon>
    </lineage>
</organism>
<dbReference type="InterPro" id="IPR002347">
    <property type="entry name" value="SDR_fam"/>
</dbReference>
<proteinExistence type="predicted"/>
<dbReference type="GO" id="GO:0034256">
    <property type="term" value="F:chlorophyll(ide) b reductase activity"/>
    <property type="evidence" value="ECO:0007669"/>
    <property type="project" value="TreeGrafter"/>
</dbReference>
<dbReference type="AlphaFoldDB" id="A0A7S8E5D2"/>
<accession>A0A7S8E5D2</accession>
<dbReference type="EMBL" id="CP062983">
    <property type="protein sequence ID" value="QPC80660.1"/>
    <property type="molecule type" value="Genomic_DNA"/>
</dbReference>